<gene>
    <name evidence="2" type="ORF">SAMN05444858_103122</name>
</gene>
<organism evidence="2 3">
    <name type="scientific">Micromonospora avicenniae</name>
    <dbReference type="NCBI Taxonomy" id="1198245"/>
    <lineage>
        <taxon>Bacteria</taxon>
        <taxon>Bacillati</taxon>
        <taxon>Actinomycetota</taxon>
        <taxon>Actinomycetes</taxon>
        <taxon>Micromonosporales</taxon>
        <taxon>Micromonosporaceae</taxon>
        <taxon>Micromonospora</taxon>
    </lineage>
</organism>
<feature type="transmembrane region" description="Helical" evidence="1">
    <location>
        <begin position="196"/>
        <end position="215"/>
    </location>
</feature>
<dbReference type="Pfam" id="PF11139">
    <property type="entry name" value="SfLAP"/>
    <property type="match status" value="1"/>
</dbReference>
<keyword evidence="1" id="KW-1133">Transmembrane helix</keyword>
<keyword evidence="1" id="KW-0472">Membrane</keyword>
<evidence type="ECO:0000313" key="2">
    <source>
        <dbReference type="EMBL" id="SIQ57543.1"/>
    </source>
</evidence>
<dbReference type="OrthoDB" id="3684935at2"/>
<sequence>MNFLTVLPLAVVMVAGTQFVAAVLLPSADRPRAALLGYLAGVGAVVTAGVTVSWLVTRAVRGFADRAETDVGHLERTAHRIDWAVLVLLAVLAVVVYLRRHRTGTPRWLTILQEAGPGRAARLGAVFVATSPSDDLTMAAVGASVARHDLSWWHLLPFVALTVGQLALPLLALLLAGRRAATALPRIRVWSDRNSWVISEIVIVFYVLVTVLDLLS</sequence>
<keyword evidence="1" id="KW-0812">Transmembrane</keyword>
<dbReference type="AlphaFoldDB" id="A0A1N6TVZ0"/>
<dbReference type="Proteomes" id="UP000186004">
    <property type="component" value="Unassembled WGS sequence"/>
</dbReference>
<dbReference type="RefSeq" id="WP_076468533.1">
    <property type="nucleotide sequence ID" value="NZ_FTNF01000003.1"/>
</dbReference>
<dbReference type="STRING" id="1198245.SAMN05444858_103122"/>
<keyword evidence="3" id="KW-1185">Reference proteome</keyword>
<proteinExistence type="predicted"/>
<dbReference type="InterPro" id="IPR021315">
    <property type="entry name" value="Gap/Sap"/>
</dbReference>
<feature type="transmembrane region" description="Helical" evidence="1">
    <location>
        <begin position="152"/>
        <end position="175"/>
    </location>
</feature>
<feature type="transmembrane region" description="Helical" evidence="1">
    <location>
        <begin position="38"/>
        <end position="60"/>
    </location>
</feature>
<accession>A0A1N6TVZ0</accession>
<reference evidence="2 3" key="1">
    <citation type="submission" date="2017-01" db="EMBL/GenBank/DDBJ databases">
        <authorList>
            <person name="Mah S.A."/>
            <person name="Swanson W.J."/>
            <person name="Moy G.W."/>
            <person name="Vacquier V.D."/>
        </authorList>
    </citation>
    <scope>NUCLEOTIDE SEQUENCE [LARGE SCALE GENOMIC DNA]</scope>
    <source>
        <strain evidence="2 3">DSM 45758</strain>
    </source>
</reference>
<dbReference type="EMBL" id="FTNF01000003">
    <property type="protein sequence ID" value="SIQ57543.1"/>
    <property type="molecule type" value="Genomic_DNA"/>
</dbReference>
<evidence type="ECO:0000256" key="1">
    <source>
        <dbReference type="SAM" id="Phobius"/>
    </source>
</evidence>
<feature type="transmembrane region" description="Helical" evidence="1">
    <location>
        <begin position="81"/>
        <end position="98"/>
    </location>
</feature>
<evidence type="ECO:0000313" key="3">
    <source>
        <dbReference type="Proteomes" id="UP000186004"/>
    </source>
</evidence>
<protein>
    <submittedName>
        <fullName evidence="2">Sap, sulfolipid-1-addressing protein</fullName>
    </submittedName>
</protein>
<name>A0A1N6TVZ0_9ACTN</name>